<evidence type="ECO:0000313" key="2">
    <source>
        <dbReference type="Proteomes" id="UP000184184"/>
    </source>
</evidence>
<reference evidence="1 2" key="1">
    <citation type="submission" date="2016-11" db="EMBL/GenBank/DDBJ databases">
        <authorList>
            <person name="Jaros S."/>
            <person name="Januszkiewicz K."/>
            <person name="Wedrychowicz H."/>
        </authorList>
    </citation>
    <scope>NUCLEOTIDE SEQUENCE [LARGE SCALE GENOMIC DNA]</scope>
    <source>
        <strain evidence="1 2">CGMCC 1.10681</strain>
    </source>
</reference>
<evidence type="ECO:0000313" key="1">
    <source>
        <dbReference type="EMBL" id="SHN18693.1"/>
    </source>
</evidence>
<name>A0A1M7PN59_9BACI</name>
<dbReference type="PANTHER" id="PTHR48100:SF1">
    <property type="entry name" value="HISTIDINE PHOSPHATASE FAMILY PROTEIN-RELATED"/>
    <property type="match status" value="1"/>
</dbReference>
<keyword evidence="2" id="KW-1185">Reference proteome</keyword>
<sequence length="191" mass="22455">MKRILMIRHCHAIGQHSDSPLTKKGNQQAYELARKLEQLSFPIHRIITSPYLRAQESIKPFATRQNISIEIDERLKERLLSEQPIDDWIDILEESFQNFHFKLPGGESSSDAYSRSEALLKECMEDVENENIIIVTHGNLLALMLQRFNIDFGFQEWKTLTNPDVFLIQRIGGEYITERIWEENQTNDFKY</sequence>
<protein>
    <submittedName>
        <fullName evidence="1">2,3-bisphosphoglycerate-dependent phosphoglycerate mutase</fullName>
    </submittedName>
</protein>
<dbReference type="CDD" id="cd07067">
    <property type="entry name" value="HP_PGM_like"/>
    <property type="match status" value="1"/>
</dbReference>
<dbReference type="Pfam" id="PF00300">
    <property type="entry name" value="His_Phos_1"/>
    <property type="match status" value="1"/>
</dbReference>
<dbReference type="InterPro" id="IPR029033">
    <property type="entry name" value="His_PPase_superfam"/>
</dbReference>
<dbReference type="OrthoDB" id="512570at2"/>
<proteinExistence type="predicted"/>
<dbReference type="GO" id="GO:0005737">
    <property type="term" value="C:cytoplasm"/>
    <property type="evidence" value="ECO:0007669"/>
    <property type="project" value="TreeGrafter"/>
</dbReference>
<organism evidence="1 2">
    <name type="scientific">Gracilibacillus kekensis</name>
    <dbReference type="NCBI Taxonomy" id="1027249"/>
    <lineage>
        <taxon>Bacteria</taxon>
        <taxon>Bacillati</taxon>
        <taxon>Bacillota</taxon>
        <taxon>Bacilli</taxon>
        <taxon>Bacillales</taxon>
        <taxon>Bacillaceae</taxon>
        <taxon>Gracilibacillus</taxon>
    </lineage>
</organism>
<dbReference type="SUPFAM" id="SSF53254">
    <property type="entry name" value="Phosphoglycerate mutase-like"/>
    <property type="match status" value="1"/>
</dbReference>
<dbReference type="Gene3D" id="3.40.50.1240">
    <property type="entry name" value="Phosphoglycerate mutase-like"/>
    <property type="match status" value="1"/>
</dbReference>
<dbReference type="Proteomes" id="UP000184184">
    <property type="component" value="Unassembled WGS sequence"/>
</dbReference>
<dbReference type="InterPro" id="IPR050275">
    <property type="entry name" value="PGM_Phosphatase"/>
</dbReference>
<dbReference type="InterPro" id="IPR013078">
    <property type="entry name" value="His_Pase_superF_clade-1"/>
</dbReference>
<dbReference type="STRING" id="1027249.SAMN05216179_2367"/>
<dbReference type="PANTHER" id="PTHR48100">
    <property type="entry name" value="BROAD-SPECIFICITY PHOSPHATASE YOR283W-RELATED"/>
    <property type="match status" value="1"/>
</dbReference>
<dbReference type="RefSeq" id="WP_073202048.1">
    <property type="nucleotide sequence ID" value="NZ_FRCZ01000004.1"/>
</dbReference>
<accession>A0A1M7PN59</accession>
<gene>
    <name evidence="1" type="ORF">SAMN05216179_2367</name>
</gene>
<dbReference type="AlphaFoldDB" id="A0A1M7PN59"/>
<dbReference type="GO" id="GO:0016791">
    <property type="term" value="F:phosphatase activity"/>
    <property type="evidence" value="ECO:0007669"/>
    <property type="project" value="TreeGrafter"/>
</dbReference>
<dbReference type="SMART" id="SM00855">
    <property type="entry name" value="PGAM"/>
    <property type="match status" value="1"/>
</dbReference>
<dbReference type="EMBL" id="FRCZ01000004">
    <property type="protein sequence ID" value="SHN18693.1"/>
    <property type="molecule type" value="Genomic_DNA"/>
</dbReference>